<dbReference type="PIRSF" id="PIRSF030962">
    <property type="entry name" value="Dehydrase_ECs4332_prd"/>
    <property type="match status" value="1"/>
</dbReference>
<dbReference type="Pfam" id="PF22818">
    <property type="entry name" value="ApeI-like"/>
    <property type="match status" value="1"/>
</dbReference>
<dbReference type="AlphaFoldDB" id="E6QWF3"/>
<evidence type="ECO:0000259" key="1">
    <source>
        <dbReference type="Pfam" id="PF22818"/>
    </source>
</evidence>
<dbReference type="EMBL" id="CABR01000151">
    <property type="protein sequence ID" value="CBI11576.1"/>
    <property type="molecule type" value="Genomic_DNA"/>
</dbReference>
<dbReference type="SUPFAM" id="SSF54637">
    <property type="entry name" value="Thioesterase/thiol ester dehydrase-isomerase"/>
    <property type="match status" value="1"/>
</dbReference>
<dbReference type="InterPro" id="IPR016962">
    <property type="entry name" value="Dehydrase_ECs4332_prd"/>
</dbReference>
<comment type="caution">
    <text evidence="2">The sequence shown here is derived from an EMBL/GenBank/DDBJ whole genome shotgun (WGS) entry which is preliminary data.</text>
</comment>
<proteinExistence type="predicted"/>
<dbReference type="InterPro" id="IPR029069">
    <property type="entry name" value="HotDog_dom_sf"/>
</dbReference>
<dbReference type="InterPro" id="IPR054545">
    <property type="entry name" value="ApeI-like"/>
</dbReference>
<evidence type="ECO:0000313" key="2">
    <source>
        <dbReference type="EMBL" id="CBI11576.1"/>
    </source>
</evidence>
<gene>
    <name evidence="2" type="ORF">CARN7_2410</name>
</gene>
<feature type="domain" description="ApeI dehydratase-like" evidence="1">
    <location>
        <begin position="4"/>
        <end position="93"/>
    </location>
</feature>
<accession>E6QWF3</accession>
<sequence length="100" mass="10714">MNTVTHCTVPLNHPAFAGHFPDAPILPGVVLLDLALQAITDARTIVLHHCTINSIKFLSPVHPGEVLSISHSQMDQGAVRFDISTDNRKIASGSIVINAK</sequence>
<protein>
    <recommendedName>
        <fullName evidence="1">ApeI dehydratase-like domain-containing protein</fullName>
    </recommendedName>
</protein>
<organism evidence="2">
    <name type="scientific">mine drainage metagenome</name>
    <dbReference type="NCBI Taxonomy" id="410659"/>
    <lineage>
        <taxon>unclassified sequences</taxon>
        <taxon>metagenomes</taxon>
        <taxon>ecological metagenomes</taxon>
    </lineage>
</organism>
<reference evidence="2" key="1">
    <citation type="submission" date="2009-10" db="EMBL/GenBank/DDBJ databases">
        <title>Diversity of trophic interactions inside an arsenic-rich microbial ecosystem.</title>
        <authorList>
            <person name="Bertin P.N."/>
            <person name="Heinrich-Salmeron A."/>
            <person name="Pelletier E."/>
            <person name="Goulhen-Chollet F."/>
            <person name="Arsene-Ploetze F."/>
            <person name="Gallien S."/>
            <person name="Calteau A."/>
            <person name="Vallenet D."/>
            <person name="Casiot C."/>
            <person name="Chane-Woon-Ming B."/>
            <person name="Giloteaux L."/>
            <person name="Barakat M."/>
            <person name="Bonnefoy V."/>
            <person name="Bruneel O."/>
            <person name="Chandler M."/>
            <person name="Cleiss J."/>
            <person name="Duran R."/>
            <person name="Elbaz-Poulichet F."/>
            <person name="Fonknechten N."/>
            <person name="Lauga B."/>
            <person name="Mornico D."/>
            <person name="Ortet P."/>
            <person name="Schaeffer C."/>
            <person name="Siguier P."/>
            <person name="Alexander Thil Smith A."/>
            <person name="Van Dorsselaer A."/>
            <person name="Weissenbach J."/>
            <person name="Medigue C."/>
            <person name="Le Paslier D."/>
        </authorList>
    </citation>
    <scope>NUCLEOTIDE SEQUENCE</scope>
</reference>
<dbReference type="Gene3D" id="3.10.129.10">
    <property type="entry name" value="Hotdog Thioesterase"/>
    <property type="match status" value="1"/>
</dbReference>
<name>E6QWF3_9ZZZZ</name>